<dbReference type="RefSeq" id="WP_147309637.1">
    <property type="nucleotide sequence ID" value="NZ_LT976856.1"/>
</dbReference>
<dbReference type="EMBL" id="OFSP01000010">
    <property type="protein sequence ID" value="SOY47261.1"/>
    <property type="molecule type" value="Genomic_DNA"/>
</dbReference>
<evidence type="ECO:0000256" key="1">
    <source>
        <dbReference type="SAM" id="MobiDB-lite"/>
    </source>
</evidence>
<feature type="region of interest" description="Disordered" evidence="1">
    <location>
        <begin position="64"/>
        <end position="85"/>
    </location>
</feature>
<organism evidence="2">
    <name type="scientific">Cupriavidus taiwanensis</name>
    <dbReference type="NCBI Taxonomy" id="164546"/>
    <lineage>
        <taxon>Bacteria</taxon>
        <taxon>Pseudomonadati</taxon>
        <taxon>Pseudomonadota</taxon>
        <taxon>Betaproteobacteria</taxon>
        <taxon>Burkholderiales</taxon>
        <taxon>Burkholderiaceae</taxon>
        <taxon>Cupriavidus</taxon>
    </lineage>
</organism>
<sequence>MLALAQRHPLVFAQVFDFSAPERASHSGALSGATVLAADDAWMCHAPGASGYIGNFFTAKQQPCTGHVTPSPDPMGRSGQSRPLSVTNVRSIPCWRCR</sequence>
<dbReference type="Proteomes" id="UP000256297">
    <property type="component" value="Chromosome CBM2589_b"/>
</dbReference>
<evidence type="ECO:0000313" key="2">
    <source>
        <dbReference type="EMBL" id="SOY47261.1"/>
    </source>
</evidence>
<gene>
    <name evidence="2" type="ORF">CBM2589_B180015</name>
</gene>
<reference evidence="2" key="1">
    <citation type="submission" date="2018-01" db="EMBL/GenBank/DDBJ databases">
        <authorList>
            <person name="Clerissi C."/>
        </authorList>
    </citation>
    <scope>NUCLEOTIDE SEQUENCE</scope>
    <source>
        <strain evidence="2">Cupriavidus taiwanensis STM 3521</strain>
    </source>
</reference>
<comment type="caution">
    <text evidence="2">The sequence shown here is derived from an EMBL/GenBank/DDBJ whole genome shotgun (WGS) entry which is preliminary data.</text>
</comment>
<protein>
    <submittedName>
        <fullName evidence="2">Uncharacterized protein</fullName>
    </submittedName>
</protein>
<name>A0A375BKN4_9BURK</name>
<dbReference type="AlphaFoldDB" id="A0A375BKN4"/>
<proteinExistence type="predicted"/>
<accession>A0A375BKN4</accession>